<feature type="domain" description="DUF6589" evidence="1">
    <location>
        <begin position="204"/>
        <end position="445"/>
    </location>
</feature>
<organism evidence="2 3">
    <name type="scientific">Porites lobata</name>
    <dbReference type="NCBI Taxonomy" id="104759"/>
    <lineage>
        <taxon>Eukaryota</taxon>
        <taxon>Metazoa</taxon>
        <taxon>Cnidaria</taxon>
        <taxon>Anthozoa</taxon>
        <taxon>Hexacorallia</taxon>
        <taxon>Scleractinia</taxon>
        <taxon>Fungiina</taxon>
        <taxon>Poritidae</taxon>
        <taxon>Porites</taxon>
    </lineage>
</organism>
<protein>
    <recommendedName>
        <fullName evidence="1">DUF6589 domain-containing protein</fullName>
    </recommendedName>
</protein>
<dbReference type="Pfam" id="PF20231">
    <property type="entry name" value="DUF6589"/>
    <property type="match status" value="1"/>
</dbReference>
<name>A0ABN8PZH1_9CNID</name>
<evidence type="ECO:0000259" key="1">
    <source>
        <dbReference type="Pfam" id="PF20231"/>
    </source>
</evidence>
<gene>
    <name evidence="2" type="ORF">PLOB_00049672</name>
</gene>
<comment type="caution">
    <text evidence="2">The sequence shown here is derived from an EMBL/GenBank/DDBJ whole genome shotgun (WGS) entry which is preliminary data.</text>
</comment>
<sequence>MVSKKNLSLLRKTSATEMQSLSLVNISNELKTRCPLLYSVLMTAGTTGRKKSSTQSWLPSVVVVLKQRCRDVNAVQLMIATLIKYTGFHTMYTFLSALRLGVSPSFYTKKSDVLGLLYSAEMLKQKKDDESIAFDNMDIYQRVREMTEDNQNRDLHWVNHVKITNRVSGNHLPDDKPTLDSVMQLDNCKVIPSIPDHISQRGNYIVLIERILTEEIACLSFCTDVVAGHIPHRHSKEMMMKSEKESLGIIFQNENTTDGINETMHQLHSYVPQYALQGKTVFNKIGVIGDQLSVERAVNCLSSLANGFAAEERLDGLHLEIADWHAELKFLSVSEFLYSANDKCTLFADRNAINRRNVKADAHHAYAPNKQMFVLAVKARIVAAAMLILGLKDVDGNPTEYRYPNNASKTDKTSKRIYLRNLASQVVRLFIVDEKAYNSIINQALQDADNQRARQAEMTPDGRFPCRQWM</sequence>
<evidence type="ECO:0000313" key="2">
    <source>
        <dbReference type="EMBL" id="CAH3153576.1"/>
    </source>
</evidence>
<keyword evidence="3" id="KW-1185">Reference proteome</keyword>
<dbReference type="InterPro" id="IPR046496">
    <property type="entry name" value="DUF6589"/>
</dbReference>
<evidence type="ECO:0000313" key="3">
    <source>
        <dbReference type="Proteomes" id="UP001159405"/>
    </source>
</evidence>
<dbReference type="Proteomes" id="UP001159405">
    <property type="component" value="Unassembled WGS sequence"/>
</dbReference>
<accession>A0ABN8PZH1</accession>
<reference evidence="2 3" key="1">
    <citation type="submission" date="2022-05" db="EMBL/GenBank/DDBJ databases">
        <authorList>
            <consortium name="Genoscope - CEA"/>
            <person name="William W."/>
        </authorList>
    </citation>
    <scope>NUCLEOTIDE SEQUENCE [LARGE SCALE GENOMIC DNA]</scope>
</reference>
<proteinExistence type="predicted"/>
<dbReference type="EMBL" id="CALNXK010000096">
    <property type="protein sequence ID" value="CAH3153576.1"/>
    <property type="molecule type" value="Genomic_DNA"/>
</dbReference>